<reference evidence="3 4" key="1">
    <citation type="submission" date="2024-10" db="EMBL/GenBank/DDBJ databases">
        <title>The Natural Products Discovery Center: Release of the First 8490 Sequenced Strains for Exploring Actinobacteria Biosynthetic Diversity.</title>
        <authorList>
            <person name="Kalkreuter E."/>
            <person name="Kautsar S.A."/>
            <person name="Yang D."/>
            <person name="Bader C.D."/>
            <person name="Teijaro C.N."/>
            <person name="Fluegel L."/>
            <person name="Davis C.M."/>
            <person name="Simpson J.R."/>
            <person name="Lauterbach L."/>
            <person name="Steele A.D."/>
            <person name="Gui C."/>
            <person name="Meng S."/>
            <person name="Li G."/>
            <person name="Viehrig K."/>
            <person name="Ye F."/>
            <person name="Su P."/>
            <person name="Kiefer A.F."/>
            <person name="Nichols A."/>
            <person name="Cepeda A.J."/>
            <person name="Yan W."/>
            <person name="Fan B."/>
            <person name="Jiang Y."/>
            <person name="Adhikari A."/>
            <person name="Zheng C.-J."/>
            <person name="Schuster L."/>
            <person name="Cowan T.M."/>
            <person name="Smanski M.J."/>
            <person name="Chevrette M.G."/>
            <person name="De Carvalho L.P.S."/>
            <person name="Shen B."/>
        </authorList>
    </citation>
    <scope>NUCLEOTIDE SEQUENCE [LARGE SCALE GENOMIC DNA]</scope>
    <source>
        <strain evidence="3 4">NPDC017990</strain>
    </source>
</reference>
<protein>
    <submittedName>
        <fullName evidence="3">DUF6479 family protein</fullName>
    </submittedName>
</protein>
<dbReference type="Proteomes" id="UP001610818">
    <property type="component" value="Unassembled WGS sequence"/>
</dbReference>
<comment type="caution">
    <text evidence="3">The sequence shown here is derived from an EMBL/GenBank/DDBJ whole genome shotgun (WGS) entry which is preliminary data.</text>
</comment>
<sequence length="119" mass="12842">MKSMQWEMAASSGTALLMWLVGLVVVGVLLAAFFWGRRIRSREPAPPTPEEQPKMPEGGPVREIQEFREPNEVPRDGSRLTPTELGDGYGSPSTHRSPSQDPEDHKKPGGGSFGSGGLG</sequence>
<evidence type="ECO:0000256" key="2">
    <source>
        <dbReference type="SAM" id="Phobius"/>
    </source>
</evidence>
<dbReference type="EMBL" id="JBIRGQ010000003">
    <property type="protein sequence ID" value="MFH8547187.1"/>
    <property type="molecule type" value="Genomic_DNA"/>
</dbReference>
<feature type="compositionally biased region" description="Polar residues" evidence="1">
    <location>
        <begin position="91"/>
        <end position="100"/>
    </location>
</feature>
<feature type="region of interest" description="Disordered" evidence="1">
    <location>
        <begin position="39"/>
        <end position="119"/>
    </location>
</feature>
<feature type="compositionally biased region" description="Basic and acidic residues" evidence="1">
    <location>
        <begin position="63"/>
        <end position="78"/>
    </location>
</feature>
<evidence type="ECO:0000313" key="3">
    <source>
        <dbReference type="EMBL" id="MFH8547187.1"/>
    </source>
</evidence>
<organism evidence="3 4">
    <name type="scientific">Streptomyces longisporoflavus</name>
    <dbReference type="NCBI Taxonomy" id="28044"/>
    <lineage>
        <taxon>Bacteria</taxon>
        <taxon>Bacillati</taxon>
        <taxon>Actinomycetota</taxon>
        <taxon>Actinomycetes</taxon>
        <taxon>Kitasatosporales</taxon>
        <taxon>Streptomycetaceae</taxon>
        <taxon>Streptomyces</taxon>
    </lineage>
</organism>
<evidence type="ECO:0000313" key="4">
    <source>
        <dbReference type="Proteomes" id="UP001610818"/>
    </source>
</evidence>
<evidence type="ECO:0000256" key="1">
    <source>
        <dbReference type="SAM" id="MobiDB-lite"/>
    </source>
</evidence>
<keyword evidence="2" id="KW-0472">Membrane</keyword>
<feature type="compositionally biased region" description="Gly residues" evidence="1">
    <location>
        <begin position="109"/>
        <end position="119"/>
    </location>
</feature>
<dbReference type="Pfam" id="PF20087">
    <property type="entry name" value="DUF6479"/>
    <property type="match status" value="1"/>
</dbReference>
<feature type="transmembrane region" description="Helical" evidence="2">
    <location>
        <begin position="16"/>
        <end position="35"/>
    </location>
</feature>
<keyword evidence="4" id="KW-1185">Reference proteome</keyword>
<accession>A0ABW7QQZ1</accession>
<gene>
    <name evidence="3" type="ORF">ACH4F9_19485</name>
</gene>
<name>A0ABW7QQZ1_9ACTN</name>
<dbReference type="RefSeq" id="WP_397713128.1">
    <property type="nucleotide sequence ID" value="NZ_JBIRGN010000003.1"/>
</dbReference>
<keyword evidence="2" id="KW-0812">Transmembrane</keyword>
<keyword evidence="2" id="KW-1133">Transmembrane helix</keyword>
<dbReference type="InterPro" id="IPR045513">
    <property type="entry name" value="DUF6479"/>
</dbReference>
<proteinExistence type="predicted"/>